<evidence type="ECO:0000313" key="3">
    <source>
        <dbReference type="Proteomes" id="UP000018817"/>
    </source>
</evidence>
<dbReference type="VEuPathDB" id="FungiDB:PPTG_15323"/>
<dbReference type="RefSeq" id="XP_008910626.1">
    <property type="nucleotide sequence ID" value="XM_008912378.1"/>
</dbReference>
<feature type="region of interest" description="Disordered" evidence="1">
    <location>
        <begin position="99"/>
        <end position="120"/>
    </location>
</feature>
<dbReference type="Proteomes" id="UP000018817">
    <property type="component" value="Unassembled WGS sequence"/>
</dbReference>
<accession>W2PTJ5</accession>
<dbReference type="OMA" id="IACYGGL"/>
<feature type="compositionally biased region" description="Basic and acidic residues" evidence="1">
    <location>
        <begin position="161"/>
        <end position="175"/>
    </location>
</feature>
<evidence type="ECO:0000256" key="1">
    <source>
        <dbReference type="SAM" id="MobiDB-lite"/>
    </source>
</evidence>
<dbReference type="AlphaFoldDB" id="W2PTJ5"/>
<name>W2PTJ5_PHYN3</name>
<dbReference type="GeneID" id="20184510"/>
<dbReference type="OrthoDB" id="146045at2759"/>
<reference evidence="2 3" key="2">
    <citation type="submission" date="2013-11" db="EMBL/GenBank/DDBJ databases">
        <title>The Genome Sequence of Phytophthora parasitica INRA-310.</title>
        <authorList>
            <consortium name="The Broad Institute Genomics Platform"/>
            <person name="Russ C."/>
            <person name="Tyler B."/>
            <person name="Panabieres F."/>
            <person name="Shan W."/>
            <person name="Tripathy S."/>
            <person name="Grunwald N."/>
            <person name="Machado M."/>
            <person name="Johnson C.S."/>
            <person name="Arredondo F."/>
            <person name="Hong C."/>
            <person name="Coffey M."/>
            <person name="Young S.K."/>
            <person name="Zeng Q."/>
            <person name="Gargeya S."/>
            <person name="Fitzgerald M."/>
            <person name="Abouelleil A."/>
            <person name="Alvarado L."/>
            <person name="Chapman S.B."/>
            <person name="Gainer-Dewar J."/>
            <person name="Goldberg J."/>
            <person name="Griggs A."/>
            <person name="Gujja S."/>
            <person name="Hansen M."/>
            <person name="Howarth C."/>
            <person name="Imamovic A."/>
            <person name="Ireland A."/>
            <person name="Larimer J."/>
            <person name="McCowan C."/>
            <person name="Murphy C."/>
            <person name="Pearson M."/>
            <person name="Poon T.W."/>
            <person name="Priest M."/>
            <person name="Roberts A."/>
            <person name="Saif S."/>
            <person name="Shea T."/>
            <person name="Sykes S."/>
            <person name="Wortman J."/>
            <person name="Nusbaum C."/>
            <person name="Birren B."/>
        </authorList>
    </citation>
    <scope>NUCLEOTIDE SEQUENCE [LARGE SCALE GENOMIC DNA]</scope>
    <source>
        <strain evidence="2 3">INRA-310</strain>
    </source>
</reference>
<protein>
    <submittedName>
        <fullName evidence="2">Uncharacterized protein</fullName>
    </submittedName>
</protein>
<gene>
    <name evidence="2" type="ORF">PPTG_15323</name>
</gene>
<dbReference type="EMBL" id="KI669607">
    <property type="protein sequence ID" value="ETN03956.1"/>
    <property type="molecule type" value="Genomic_DNA"/>
</dbReference>
<organism evidence="2 3">
    <name type="scientific">Phytophthora nicotianae (strain INRA-310)</name>
    <name type="common">Phytophthora parasitica</name>
    <dbReference type="NCBI Taxonomy" id="761204"/>
    <lineage>
        <taxon>Eukaryota</taxon>
        <taxon>Sar</taxon>
        <taxon>Stramenopiles</taxon>
        <taxon>Oomycota</taxon>
        <taxon>Peronosporomycetes</taxon>
        <taxon>Peronosporales</taxon>
        <taxon>Peronosporaceae</taxon>
        <taxon>Phytophthora</taxon>
    </lineage>
</organism>
<proteinExistence type="predicted"/>
<feature type="region of interest" description="Disordered" evidence="1">
    <location>
        <begin position="161"/>
        <end position="181"/>
    </location>
</feature>
<reference evidence="3" key="1">
    <citation type="submission" date="2011-12" db="EMBL/GenBank/DDBJ databases">
        <authorList>
            <consortium name="The Broad Institute Genome Sequencing Platform"/>
            <person name="Russ C."/>
            <person name="Tyler B."/>
            <person name="Panabieres F."/>
            <person name="Shan W."/>
            <person name="Tripathy S."/>
            <person name="Grunwald N."/>
            <person name="Machado M."/>
            <person name="Young S.K."/>
            <person name="Zeng Q."/>
            <person name="Gargeya S."/>
            <person name="Fitzgerald M."/>
            <person name="Haas B."/>
            <person name="Abouelleil A."/>
            <person name="Alvarado L."/>
            <person name="Arachchi H.M."/>
            <person name="Berlin A."/>
            <person name="Chapman S.B."/>
            <person name="Gearin G."/>
            <person name="Goldberg J."/>
            <person name="Griggs A."/>
            <person name="Gujja S."/>
            <person name="Hansen M."/>
            <person name="Heiman D."/>
            <person name="Howarth C."/>
            <person name="Larimer J."/>
            <person name="Lui A."/>
            <person name="MacDonald P.J.P."/>
            <person name="McCowen C."/>
            <person name="Montmayeur A."/>
            <person name="Murphy C."/>
            <person name="Neiman D."/>
            <person name="Pearson M."/>
            <person name="Priest M."/>
            <person name="Roberts A."/>
            <person name="Saif S."/>
            <person name="Shea T."/>
            <person name="Sisk P."/>
            <person name="Stolte C."/>
            <person name="Sykes S."/>
            <person name="Wortman J."/>
            <person name="Nusbaum C."/>
            <person name="Birren B."/>
        </authorList>
    </citation>
    <scope>NUCLEOTIDE SEQUENCE [LARGE SCALE GENOMIC DNA]</scope>
    <source>
        <strain evidence="3">INRA-310</strain>
    </source>
</reference>
<feature type="compositionally biased region" description="Polar residues" evidence="1">
    <location>
        <begin position="105"/>
        <end position="115"/>
    </location>
</feature>
<sequence length="217" mass="23638">MPSISPSILPTASTPVQYRPKFGRIELSRGAQVDVKWFSRILEDGRLIPASLRRIYQNFSTTFNPNHWPKARTSSIPVYGGNGSSGVKNYNTQWGYHPNQHDTRTNSVYSPSTTGKTGGSMNHPEIQLLPSSPRAVICHGIISASSSTLLGCSPVIVSQPQERDEKKELQPKEHPSQSSFCKKFTAVSTSPTSTAASFGGLPSWAGSFFSGDRNILP</sequence>
<evidence type="ECO:0000313" key="2">
    <source>
        <dbReference type="EMBL" id="ETN03956.1"/>
    </source>
</evidence>